<dbReference type="Proteomes" id="UP001498421">
    <property type="component" value="Unassembled WGS sequence"/>
</dbReference>
<sequence length="332" mass="37689">MPPLASPPEEQNSIMIPIRSSGKKWEVDIGTVEAALSLWMASIEATTLQDKASPIEGSSTNGHKQKHPDWRRAKARTGMRHSFCRILGDDFDNGVLKRDLSWWVDELVADTAANNGNDYKSTTTTRWHKSHARDRDVGLIIGFNRRSDDVDPRRYSEKGEARELAIVSKLSTIIAQHLFTSFMWAVAEELPKDCLRKSSTSNQQDVDIDGGNKFNPHDFIQTWHWPTLRHRELTKVIRQMEAYGLGTTIDILLCMIPALSFKDLLPNQAMLKLIPQFGHGQGWAETARFYNRLLETSLGNAIEENFCYAVVVAAMDFLYFACEPYDKYITPP</sequence>
<keyword evidence="2" id="KW-1185">Reference proteome</keyword>
<evidence type="ECO:0000313" key="2">
    <source>
        <dbReference type="Proteomes" id="UP001498421"/>
    </source>
</evidence>
<evidence type="ECO:0000313" key="1">
    <source>
        <dbReference type="EMBL" id="KAK7432975.1"/>
    </source>
</evidence>
<comment type="caution">
    <text evidence="1">The sequence shown here is derived from an EMBL/GenBank/DDBJ whole genome shotgun (WGS) entry which is preliminary data.</text>
</comment>
<organism evidence="1 2">
    <name type="scientific">Neonectria magnoliae</name>
    <dbReference type="NCBI Taxonomy" id="2732573"/>
    <lineage>
        <taxon>Eukaryota</taxon>
        <taxon>Fungi</taxon>
        <taxon>Dikarya</taxon>
        <taxon>Ascomycota</taxon>
        <taxon>Pezizomycotina</taxon>
        <taxon>Sordariomycetes</taxon>
        <taxon>Hypocreomycetidae</taxon>
        <taxon>Hypocreales</taxon>
        <taxon>Nectriaceae</taxon>
        <taxon>Neonectria</taxon>
    </lineage>
</organism>
<reference evidence="1 2" key="1">
    <citation type="journal article" date="2025" name="Microbiol. Resour. Announc.">
        <title>Draft genome sequences for Neonectria magnoliae and Neonectria punicea, canker pathogens of Liriodendron tulipifera and Acer saccharum in West Virginia.</title>
        <authorList>
            <person name="Petronek H.M."/>
            <person name="Kasson M.T."/>
            <person name="Metheny A.M."/>
            <person name="Stauder C.M."/>
            <person name="Lovett B."/>
            <person name="Lynch S.C."/>
            <person name="Garnas J.R."/>
            <person name="Kasson L.R."/>
            <person name="Stajich J.E."/>
        </authorList>
    </citation>
    <scope>NUCLEOTIDE SEQUENCE [LARGE SCALE GENOMIC DNA]</scope>
    <source>
        <strain evidence="1 2">NRRL 64651</strain>
    </source>
</reference>
<proteinExistence type="predicted"/>
<protein>
    <submittedName>
        <fullName evidence="1">Uncharacterized protein</fullName>
    </submittedName>
</protein>
<accession>A0ABR1IH67</accession>
<name>A0ABR1IH67_9HYPO</name>
<gene>
    <name evidence="1" type="ORF">QQZ08_000446</name>
</gene>
<dbReference type="EMBL" id="JAZAVK010000002">
    <property type="protein sequence ID" value="KAK7432975.1"/>
    <property type="molecule type" value="Genomic_DNA"/>
</dbReference>